<keyword evidence="7" id="KW-0732">Signal</keyword>
<evidence type="ECO:0000256" key="2">
    <source>
        <dbReference type="ARBA" id="ARBA00022692"/>
    </source>
</evidence>
<proteinExistence type="predicted"/>
<feature type="compositionally biased region" description="Gly residues" evidence="5">
    <location>
        <begin position="192"/>
        <end position="203"/>
    </location>
</feature>
<protein>
    <submittedName>
        <fullName evidence="8">Uncharacterized protein</fullName>
    </submittedName>
</protein>
<dbReference type="PANTHER" id="PTHR23501">
    <property type="entry name" value="MAJOR FACILITATOR SUPERFAMILY"/>
    <property type="match status" value="1"/>
</dbReference>
<name>A0ABR3VXN4_9PEZI</name>
<evidence type="ECO:0000256" key="1">
    <source>
        <dbReference type="ARBA" id="ARBA00004141"/>
    </source>
</evidence>
<gene>
    <name evidence="8" type="ORF">VTK73DRAFT_10249</name>
</gene>
<feature type="signal peptide" evidence="7">
    <location>
        <begin position="1"/>
        <end position="21"/>
    </location>
</feature>
<evidence type="ECO:0000313" key="9">
    <source>
        <dbReference type="Proteomes" id="UP001586593"/>
    </source>
</evidence>
<keyword evidence="2 6" id="KW-0812">Transmembrane</keyword>
<evidence type="ECO:0000313" key="8">
    <source>
        <dbReference type="EMBL" id="KAL1847839.1"/>
    </source>
</evidence>
<evidence type="ECO:0000256" key="3">
    <source>
        <dbReference type="ARBA" id="ARBA00022989"/>
    </source>
</evidence>
<dbReference type="SUPFAM" id="SSF103473">
    <property type="entry name" value="MFS general substrate transporter"/>
    <property type="match status" value="1"/>
</dbReference>
<evidence type="ECO:0000256" key="5">
    <source>
        <dbReference type="SAM" id="MobiDB-lite"/>
    </source>
</evidence>
<dbReference type="InterPro" id="IPR036259">
    <property type="entry name" value="MFS_trans_sf"/>
</dbReference>
<keyword evidence="3 6" id="KW-1133">Transmembrane helix</keyword>
<comment type="subcellular location">
    <subcellularLocation>
        <location evidence="1">Membrane</location>
        <topology evidence="1">Multi-pass membrane protein</topology>
    </subcellularLocation>
</comment>
<evidence type="ECO:0000256" key="4">
    <source>
        <dbReference type="ARBA" id="ARBA00023136"/>
    </source>
</evidence>
<evidence type="ECO:0000256" key="6">
    <source>
        <dbReference type="SAM" id="Phobius"/>
    </source>
</evidence>
<keyword evidence="4 6" id="KW-0472">Membrane</keyword>
<keyword evidence="9" id="KW-1185">Reference proteome</keyword>
<accession>A0ABR3VXN4</accession>
<evidence type="ECO:0000256" key="7">
    <source>
        <dbReference type="SAM" id="SignalP"/>
    </source>
</evidence>
<dbReference type="EMBL" id="JAZHXJ010000953">
    <property type="protein sequence ID" value="KAL1847839.1"/>
    <property type="molecule type" value="Genomic_DNA"/>
</dbReference>
<sequence>MCPDCIVLSLVVASILSGICTQKLGYYVPAMLLSPSVMAVGEGLMSTFDGGTTTPHWVGYQFPAGFGIGLGMQVSGLAMQTVLPPPDISTGIAIMFFGQQLGGAVFTSVGQTILSNLLASRLSGVAGLDPRRIVNEGATNLVAIVPPELMGVVQAAYNYACTRIFLAAMGLTFAALICALMMEWRSIKKGKNGQGPPGSGLGPGVPAAAQAGAPLHSELAPRSLESVDLEAVEVERITEEKFKDGQWTDASSQRQLS</sequence>
<dbReference type="Proteomes" id="UP001586593">
    <property type="component" value="Unassembled WGS sequence"/>
</dbReference>
<dbReference type="PANTHER" id="PTHR23501:SF201">
    <property type="entry name" value="MFS AFLATOXIN EFFLUX PUMP"/>
    <property type="match status" value="1"/>
</dbReference>
<feature type="region of interest" description="Disordered" evidence="5">
    <location>
        <begin position="189"/>
        <end position="209"/>
    </location>
</feature>
<feature type="transmembrane region" description="Helical" evidence="6">
    <location>
        <begin position="164"/>
        <end position="182"/>
    </location>
</feature>
<comment type="caution">
    <text evidence="8">The sequence shown here is derived from an EMBL/GenBank/DDBJ whole genome shotgun (WGS) entry which is preliminary data.</text>
</comment>
<organism evidence="8 9">
    <name type="scientific">Phialemonium thermophilum</name>
    <dbReference type="NCBI Taxonomy" id="223376"/>
    <lineage>
        <taxon>Eukaryota</taxon>
        <taxon>Fungi</taxon>
        <taxon>Dikarya</taxon>
        <taxon>Ascomycota</taxon>
        <taxon>Pezizomycotina</taxon>
        <taxon>Sordariomycetes</taxon>
        <taxon>Sordariomycetidae</taxon>
        <taxon>Cephalothecales</taxon>
        <taxon>Cephalothecaceae</taxon>
        <taxon>Phialemonium</taxon>
    </lineage>
</organism>
<reference evidence="8 9" key="1">
    <citation type="journal article" date="2024" name="Commun. Biol.">
        <title>Comparative genomic analysis of thermophilic fungi reveals convergent evolutionary adaptations and gene losses.</title>
        <authorList>
            <person name="Steindorff A.S."/>
            <person name="Aguilar-Pontes M.V."/>
            <person name="Robinson A.J."/>
            <person name="Andreopoulos B."/>
            <person name="LaButti K."/>
            <person name="Kuo A."/>
            <person name="Mondo S."/>
            <person name="Riley R."/>
            <person name="Otillar R."/>
            <person name="Haridas S."/>
            <person name="Lipzen A."/>
            <person name="Grimwood J."/>
            <person name="Schmutz J."/>
            <person name="Clum A."/>
            <person name="Reid I.D."/>
            <person name="Moisan M.C."/>
            <person name="Butler G."/>
            <person name="Nguyen T.T.M."/>
            <person name="Dewar K."/>
            <person name="Conant G."/>
            <person name="Drula E."/>
            <person name="Henrissat B."/>
            <person name="Hansel C."/>
            <person name="Singer S."/>
            <person name="Hutchinson M.I."/>
            <person name="de Vries R.P."/>
            <person name="Natvig D.O."/>
            <person name="Powell A.J."/>
            <person name="Tsang A."/>
            <person name="Grigoriev I.V."/>
        </authorList>
    </citation>
    <scope>NUCLEOTIDE SEQUENCE [LARGE SCALE GENOMIC DNA]</scope>
    <source>
        <strain evidence="8 9">ATCC 24622</strain>
    </source>
</reference>
<feature type="chain" id="PRO_5045988360" evidence="7">
    <location>
        <begin position="22"/>
        <end position="257"/>
    </location>
</feature>